<dbReference type="Gene3D" id="2.30.29.30">
    <property type="entry name" value="Pleckstrin-homology domain (PH domain)/Phosphotyrosine-binding domain (PTB)"/>
    <property type="match status" value="1"/>
</dbReference>
<dbReference type="SUPFAM" id="SSF50729">
    <property type="entry name" value="PH domain-like"/>
    <property type="match status" value="1"/>
</dbReference>
<dbReference type="InterPro" id="IPR011993">
    <property type="entry name" value="PH-like_dom_sf"/>
</dbReference>
<keyword evidence="4" id="KW-0507">mRNA processing</keyword>
<evidence type="ECO:0000313" key="7">
    <source>
        <dbReference type="EMBL" id="VFT98379.1"/>
    </source>
</evidence>
<keyword evidence="3" id="KW-0963">Cytoplasm</keyword>
<evidence type="ECO:0000313" key="6">
    <source>
        <dbReference type="EMBL" id="KAF0686523.1"/>
    </source>
</evidence>
<dbReference type="GO" id="GO:0008047">
    <property type="term" value="F:enzyme activator activity"/>
    <property type="evidence" value="ECO:0007669"/>
    <property type="project" value="InterPro"/>
</dbReference>
<dbReference type="CDD" id="cd13182">
    <property type="entry name" value="EVH1-like_Dcp1"/>
    <property type="match status" value="1"/>
</dbReference>
<dbReference type="AlphaFoldDB" id="A0A485LIY0"/>
<dbReference type="GO" id="GO:0003729">
    <property type="term" value="F:mRNA binding"/>
    <property type="evidence" value="ECO:0007669"/>
    <property type="project" value="TreeGrafter"/>
</dbReference>
<dbReference type="EMBL" id="VJMH01006993">
    <property type="protein sequence ID" value="KAF0686523.1"/>
    <property type="molecule type" value="Genomic_DNA"/>
</dbReference>
<dbReference type="PANTHER" id="PTHR16290:SF0">
    <property type="entry name" value="DECAPPING PROTEIN 1, ISOFORM A"/>
    <property type="match status" value="1"/>
</dbReference>
<reference evidence="6" key="2">
    <citation type="submission" date="2019-06" db="EMBL/GenBank/DDBJ databases">
        <title>Genomics analysis of Aphanomyces spp. identifies a new class of oomycete effector associated with host adaptation.</title>
        <authorList>
            <person name="Gaulin E."/>
        </authorList>
    </citation>
    <scope>NUCLEOTIDE SEQUENCE</scope>
    <source>
        <strain evidence="6">CBS 578.67</strain>
    </source>
</reference>
<sequence length="304" mass="33351">MSLPVDTSQNEALNLQVLQRQDSDIMEILGKASHVVVYEFDQGEQSWKRKEVEGSLFVVKRYTAPRFQMFVNNRLSTVNMTISIDTYLDVDNVDDFLILRCVDPANPNVFKIFGIWFFPEEDRQKTLKLLERVLVSVKGSTTSAPAPPAKQQQMVQQQQPRQTVTAEAVPVEAAKAVQSAGHGPIGSPKKGSAAVVLTKAQGIAAGEAILGMISHNHDAASTLADATDAQLSINTTAAATQLLVPPPHSGGRQKKSRDRTPPRGKQLNKDQFKDAFIQCLDDPAFLDQLYQAFATKLPKAQQQA</sequence>
<protein>
    <submittedName>
        <fullName evidence="7">Aste57867_21710 protein</fullName>
    </submittedName>
</protein>
<dbReference type="InterPro" id="IPR010334">
    <property type="entry name" value="Dcp1"/>
</dbReference>
<dbReference type="PANTHER" id="PTHR16290">
    <property type="entry name" value="TRANSCRIPTION FACTOR SMIF DECAPPING ENZYME DCP1"/>
    <property type="match status" value="1"/>
</dbReference>
<dbReference type="GO" id="GO:0006397">
    <property type="term" value="P:mRNA processing"/>
    <property type="evidence" value="ECO:0007669"/>
    <property type="project" value="UniProtKB-KW"/>
</dbReference>
<comment type="subcellular location">
    <subcellularLocation>
        <location evidence="1">Cytoplasm</location>
    </subcellularLocation>
</comment>
<reference evidence="7 8" key="1">
    <citation type="submission" date="2019-03" db="EMBL/GenBank/DDBJ databases">
        <authorList>
            <person name="Gaulin E."/>
            <person name="Dumas B."/>
        </authorList>
    </citation>
    <scope>NUCLEOTIDE SEQUENCE [LARGE SCALE GENOMIC DNA]</scope>
    <source>
        <strain evidence="7">CBS 568.67</strain>
    </source>
</reference>
<dbReference type="GO" id="GO:0000932">
    <property type="term" value="C:P-body"/>
    <property type="evidence" value="ECO:0007669"/>
    <property type="project" value="TreeGrafter"/>
</dbReference>
<evidence type="ECO:0000256" key="5">
    <source>
        <dbReference type="SAM" id="MobiDB-lite"/>
    </source>
</evidence>
<accession>A0A485LIY0</accession>
<evidence type="ECO:0000256" key="1">
    <source>
        <dbReference type="ARBA" id="ARBA00004496"/>
    </source>
</evidence>
<evidence type="ECO:0000256" key="2">
    <source>
        <dbReference type="ARBA" id="ARBA00008778"/>
    </source>
</evidence>
<evidence type="ECO:0000313" key="8">
    <source>
        <dbReference type="Proteomes" id="UP000332933"/>
    </source>
</evidence>
<dbReference type="EMBL" id="CAADRA010007019">
    <property type="protein sequence ID" value="VFT98379.1"/>
    <property type="molecule type" value="Genomic_DNA"/>
</dbReference>
<comment type="similarity">
    <text evidence="2">Belongs to the DCP1 family.</text>
</comment>
<feature type="region of interest" description="Disordered" evidence="5">
    <location>
        <begin position="242"/>
        <end position="270"/>
    </location>
</feature>
<dbReference type="GO" id="GO:0031087">
    <property type="term" value="P:deadenylation-independent decapping of nuclear-transcribed mRNA"/>
    <property type="evidence" value="ECO:0007669"/>
    <property type="project" value="TreeGrafter"/>
</dbReference>
<dbReference type="Pfam" id="PF06058">
    <property type="entry name" value="DCP1"/>
    <property type="match status" value="1"/>
</dbReference>
<keyword evidence="8" id="KW-1185">Reference proteome</keyword>
<dbReference type="GO" id="GO:0000290">
    <property type="term" value="P:deadenylation-dependent decapping of nuclear-transcribed mRNA"/>
    <property type="evidence" value="ECO:0007669"/>
    <property type="project" value="InterPro"/>
</dbReference>
<organism evidence="7 8">
    <name type="scientific">Aphanomyces stellatus</name>
    <dbReference type="NCBI Taxonomy" id="120398"/>
    <lineage>
        <taxon>Eukaryota</taxon>
        <taxon>Sar</taxon>
        <taxon>Stramenopiles</taxon>
        <taxon>Oomycota</taxon>
        <taxon>Saprolegniomycetes</taxon>
        <taxon>Saprolegniales</taxon>
        <taxon>Verrucalvaceae</taxon>
        <taxon>Aphanomyces</taxon>
    </lineage>
</organism>
<name>A0A485LIY0_9STRA</name>
<gene>
    <name evidence="7" type="primary">Aste57867_21710</name>
    <name evidence="6" type="ORF">As57867_021641</name>
    <name evidence="7" type="ORF">ASTE57867_21710</name>
</gene>
<evidence type="ECO:0000256" key="3">
    <source>
        <dbReference type="ARBA" id="ARBA00022490"/>
    </source>
</evidence>
<proteinExistence type="inferred from homology"/>
<dbReference type="OrthoDB" id="440673at2759"/>
<dbReference type="Proteomes" id="UP000332933">
    <property type="component" value="Unassembled WGS sequence"/>
</dbReference>
<evidence type="ECO:0000256" key="4">
    <source>
        <dbReference type="ARBA" id="ARBA00022664"/>
    </source>
</evidence>